<dbReference type="PANTHER" id="PTHR11999:SF70">
    <property type="entry name" value="MIP05841P"/>
    <property type="match status" value="1"/>
</dbReference>
<dbReference type="PRINTS" id="PR00800">
    <property type="entry name" value="YHDCRBOXLASE"/>
</dbReference>
<dbReference type="InterPro" id="IPR010977">
    <property type="entry name" value="Aromatic_deC"/>
</dbReference>
<dbReference type="AlphaFoldDB" id="A0A8J3IUN3"/>
<accession>A0A8J3IUN3</accession>
<sequence length="477" mass="52971">MTHHSSNDALQLSSEEMRTLGYQIVDMIVDHFEHVEDISLATRASRHTLEQRLREPLPEEGRPVEQVLKQLQSDVFANVMPLDHPRFFAFIPGPNNFVSVMADALTSGFNPFAGTWRLAPGTAQVELVTIDWLRQLCGLPETAGGLFVSGGSVATLTALATARHIKLADNTQDAVVYCSDQTHSASDRALKLLGFAPHQLRRLPSDASFRLSTDELTRAIAEDRAVGRRPFCVIGNAGTTNTGAVDPLSTIVDICRAEDLWFHVDAAHGGAAILNEQGQCLLLGLEQADSLALDPHKWLFQPYEIGCVLTRQSRWLYETFSVLPEILKDVAGREEEVNFRDYGIQLTRSTRALKLWMSLKVFGLAAFRHAVERGIALAEYAEALLRQSPCWEVLTPAQLGIVTFRYVGKSRPHGDLNALNQRILDAMFEDGFAFLTSTLLRGQIALRLCIINPRTTEADIQGTLQRLERFGERLSDV</sequence>
<dbReference type="EMBL" id="BNJK01000001">
    <property type="protein sequence ID" value="GHO97185.1"/>
    <property type="molecule type" value="Genomic_DNA"/>
</dbReference>
<dbReference type="GO" id="GO:0006520">
    <property type="term" value="P:amino acid metabolic process"/>
    <property type="evidence" value="ECO:0007669"/>
    <property type="project" value="InterPro"/>
</dbReference>
<keyword evidence="2" id="KW-0210">Decarboxylase</keyword>
<dbReference type="Gene3D" id="3.90.1150.170">
    <property type="match status" value="2"/>
</dbReference>
<evidence type="ECO:0000313" key="7">
    <source>
        <dbReference type="EMBL" id="GHO97185.1"/>
    </source>
</evidence>
<evidence type="ECO:0000256" key="2">
    <source>
        <dbReference type="ARBA" id="ARBA00022793"/>
    </source>
</evidence>
<dbReference type="InterPro" id="IPR015424">
    <property type="entry name" value="PyrdxlP-dep_Trfase"/>
</dbReference>
<dbReference type="InterPro" id="IPR002129">
    <property type="entry name" value="PyrdxlP-dep_de-COase"/>
</dbReference>
<gene>
    <name evidence="7" type="ORF">KSF_072330</name>
</gene>
<evidence type="ECO:0000256" key="3">
    <source>
        <dbReference type="ARBA" id="ARBA00022898"/>
    </source>
</evidence>
<evidence type="ECO:0000256" key="6">
    <source>
        <dbReference type="RuleBase" id="RU000382"/>
    </source>
</evidence>
<proteinExistence type="inferred from homology"/>
<dbReference type="Pfam" id="PF00282">
    <property type="entry name" value="Pyridoxal_deC"/>
    <property type="match status" value="1"/>
</dbReference>
<dbReference type="SUPFAM" id="SSF53383">
    <property type="entry name" value="PLP-dependent transferases"/>
    <property type="match status" value="1"/>
</dbReference>
<evidence type="ECO:0000256" key="5">
    <source>
        <dbReference type="PIRSR" id="PIRSR602129-50"/>
    </source>
</evidence>
<dbReference type="RefSeq" id="WP_220207762.1">
    <property type="nucleotide sequence ID" value="NZ_BNJK01000001.1"/>
</dbReference>
<evidence type="ECO:0000313" key="8">
    <source>
        <dbReference type="Proteomes" id="UP000597444"/>
    </source>
</evidence>
<comment type="similarity">
    <text evidence="6">Belongs to the group II decarboxylase family.</text>
</comment>
<evidence type="ECO:0000256" key="4">
    <source>
        <dbReference type="ARBA" id="ARBA00023239"/>
    </source>
</evidence>
<dbReference type="Gene3D" id="3.40.640.10">
    <property type="entry name" value="Type I PLP-dependent aspartate aminotransferase-like (Major domain)"/>
    <property type="match status" value="1"/>
</dbReference>
<evidence type="ECO:0000256" key="1">
    <source>
        <dbReference type="ARBA" id="ARBA00001933"/>
    </source>
</evidence>
<dbReference type="PANTHER" id="PTHR11999">
    <property type="entry name" value="GROUP II PYRIDOXAL-5-PHOSPHATE DECARBOXYLASE"/>
    <property type="match status" value="1"/>
</dbReference>
<keyword evidence="4 6" id="KW-0456">Lyase</keyword>
<protein>
    <submittedName>
        <fullName evidence="7">L-2,4-diaminobutyrate decarboxylase</fullName>
    </submittedName>
</protein>
<keyword evidence="8" id="KW-1185">Reference proteome</keyword>
<dbReference type="Proteomes" id="UP000597444">
    <property type="component" value="Unassembled WGS sequence"/>
</dbReference>
<keyword evidence="3 5" id="KW-0663">Pyridoxal phosphate</keyword>
<reference evidence="7" key="1">
    <citation type="submission" date="2020-10" db="EMBL/GenBank/DDBJ databases">
        <title>Taxonomic study of unclassified bacteria belonging to the class Ktedonobacteria.</title>
        <authorList>
            <person name="Yabe S."/>
            <person name="Wang C.M."/>
            <person name="Zheng Y."/>
            <person name="Sakai Y."/>
            <person name="Cavaletti L."/>
            <person name="Monciardini P."/>
            <person name="Donadio S."/>
        </authorList>
    </citation>
    <scope>NUCLEOTIDE SEQUENCE</scope>
    <source>
        <strain evidence="7">ID150040</strain>
    </source>
</reference>
<dbReference type="InterPro" id="IPR015421">
    <property type="entry name" value="PyrdxlP-dep_Trfase_major"/>
</dbReference>
<comment type="cofactor">
    <cofactor evidence="1 5 6">
        <name>pyridoxal 5'-phosphate</name>
        <dbReference type="ChEBI" id="CHEBI:597326"/>
    </cofactor>
</comment>
<feature type="modified residue" description="N6-(pyridoxal phosphate)lysine" evidence="5">
    <location>
        <position position="297"/>
    </location>
</feature>
<dbReference type="GO" id="GO:0019752">
    <property type="term" value="P:carboxylic acid metabolic process"/>
    <property type="evidence" value="ECO:0007669"/>
    <property type="project" value="InterPro"/>
</dbReference>
<comment type="caution">
    <text evidence="7">The sequence shown here is derived from an EMBL/GenBank/DDBJ whole genome shotgun (WGS) entry which is preliminary data.</text>
</comment>
<dbReference type="GO" id="GO:0030170">
    <property type="term" value="F:pyridoxal phosphate binding"/>
    <property type="evidence" value="ECO:0007669"/>
    <property type="project" value="InterPro"/>
</dbReference>
<dbReference type="GO" id="GO:0004058">
    <property type="term" value="F:aromatic-L-amino-acid decarboxylase activity"/>
    <property type="evidence" value="ECO:0007669"/>
    <property type="project" value="UniProtKB-ARBA"/>
</dbReference>
<name>A0A8J3IUN3_9CHLR</name>
<organism evidence="7 8">
    <name type="scientific">Reticulibacter mediterranei</name>
    <dbReference type="NCBI Taxonomy" id="2778369"/>
    <lineage>
        <taxon>Bacteria</taxon>
        <taxon>Bacillati</taxon>
        <taxon>Chloroflexota</taxon>
        <taxon>Ktedonobacteria</taxon>
        <taxon>Ktedonobacterales</taxon>
        <taxon>Reticulibacteraceae</taxon>
        <taxon>Reticulibacter</taxon>
    </lineage>
</organism>